<dbReference type="OrthoDB" id="43807at2759"/>
<name>A0A8X6WWX0_9ARAC</name>
<dbReference type="Proteomes" id="UP000886998">
    <property type="component" value="Unassembled WGS sequence"/>
</dbReference>
<gene>
    <name evidence="2" type="primary">Uhrf1bp1l</name>
    <name evidence="2" type="ORF">TNIN_275301</name>
</gene>
<dbReference type="AlphaFoldDB" id="A0A8X6WWX0"/>
<dbReference type="PANTHER" id="PTHR22774">
    <property type="entry name" value="CHOREIN N-TERMINAL DOMAIN-CONTAINING PROTEIN"/>
    <property type="match status" value="1"/>
</dbReference>
<proteinExistence type="predicted"/>
<organism evidence="2 3">
    <name type="scientific">Trichonephila inaurata madagascariensis</name>
    <dbReference type="NCBI Taxonomy" id="2747483"/>
    <lineage>
        <taxon>Eukaryota</taxon>
        <taxon>Metazoa</taxon>
        <taxon>Ecdysozoa</taxon>
        <taxon>Arthropoda</taxon>
        <taxon>Chelicerata</taxon>
        <taxon>Arachnida</taxon>
        <taxon>Araneae</taxon>
        <taxon>Araneomorphae</taxon>
        <taxon>Entelegynae</taxon>
        <taxon>Araneoidea</taxon>
        <taxon>Nephilidae</taxon>
        <taxon>Trichonephila</taxon>
        <taxon>Trichonephila inaurata</taxon>
    </lineage>
</organism>
<accession>A0A8X6WWX0</accession>
<reference evidence="2" key="1">
    <citation type="submission" date="2020-08" db="EMBL/GenBank/DDBJ databases">
        <title>Multicomponent nature underlies the extraordinary mechanical properties of spider dragline silk.</title>
        <authorList>
            <person name="Kono N."/>
            <person name="Nakamura H."/>
            <person name="Mori M."/>
            <person name="Yoshida Y."/>
            <person name="Ohtoshi R."/>
            <person name="Malay A.D."/>
            <person name="Moran D.A.P."/>
            <person name="Tomita M."/>
            <person name="Numata K."/>
            <person name="Arakawa K."/>
        </authorList>
    </citation>
    <scope>NUCLEOTIDE SEQUENCE</scope>
</reference>
<evidence type="ECO:0000313" key="3">
    <source>
        <dbReference type="Proteomes" id="UP000886998"/>
    </source>
</evidence>
<protein>
    <submittedName>
        <fullName evidence="2">UHRF1-binding protein 1-like</fullName>
    </submittedName>
</protein>
<dbReference type="Pfam" id="PF24917">
    <property type="entry name" value="BLTP3A_B"/>
    <property type="match status" value="2"/>
</dbReference>
<keyword evidence="3" id="KW-1185">Reference proteome</keyword>
<evidence type="ECO:0000256" key="1">
    <source>
        <dbReference type="SAM" id="Coils"/>
    </source>
</evidence>
<dbReference type="PANTHER" id="PTHR22774:SF11">
    <property type="entry name" value="CHOREIN N-TERMINAL DOMAIN-CONTAINING PROTEIN"/>
    <property type="match status" value="1"/>
</dbReference>
<dbReference type="InterPro" id="IPR026728">
    <property type="entry name" value="BLTP3A/B"/>
</dbReference>
<keyword evidence="1" id="KW-0175">Coiled coil</keyword>
<evidence type="ECO:0000313" key="2">
    <source>
        <dbReference type="EMBL" id="GFY42862.1"/>
    </source>
</evidence>
<comment type="caution">
    <text evidence="2">The sequence shown here is derived from an EMBL/GenBank/DDBJ whole genome shotgun (WGS) entry which is preliminary data.</text>
</comment>
<sequence>MSLKLGATETPSFVNIRVEALLPQIVIPSDANSPTQPDRPRTLQLQSSRTIATNCRLGDHTTRSDLNECLETFSSAEMFSNTSKFPWRKDKKPLANAFFDHVLGKETDNKNQVLKGVLSEATDVWSIYLDPFWAEFTVCESGRTRLQPFIDPLPITLWFYSSQKPQEVLRTSLNKSDPDNFKMCLPNLQSYDCQNHIAPTDAVSTSYSNISNLNNNENENEADVYLLININSLVNVQLSHFQYLFVLRAADIITDMMENLEVDTSTIIKNKPVLSVCTSAWIPQIELSLVLRNLNQMSATSDSVDLASLQEDCSSTSDIPHNFRQKILQSKSSLSVGECDVPDKKPNQDTLCSSILDDCCLENGLPKSCSDSLLNCHSSGSSQGINTPIQEAQPSIATESIHRGFHSGTSAMKRGLCSLVASIDSALTKSDPFSSIDADIASFPDDDTVSIRSDVSSDMDQFVLVNQDGSLEDEFFQHARPEIGIDVASKMRENSIISNYTLNSEKKKEMVSITIFKFGKVGFVSHSKLDTSLLLHCGQIETKEESAISWENFQNNFSTRARSWKNEKMTTNLRECEFSMRLDKDYICGCDDSKPQLGAGFMSILASNLYLQLQMNSISSLVEFFEDELVSKPMPSKVILDNLQIQLQEPPPSGMLSPNSVPLNISLPGCIIERTIDGTLSVLPLPHGYVEKNLGDLLNRTTSSEIFSKSQNVQNSDSCSNGDSPGMSICDNSEDEQLSLVKLVQDNKELRSKLNLMKNLEQENQILRQELNLLRNSVEDEKVKQLLESRSEIRRLEHEKSTLQETLRLLQNEVNRLETEKQQANRYR</sequence>
<feature type="coiled-coil region" evidence="1">
    <location>
        <begin position="740"/>
        <end position="827"/>
    </location>
</feature>
<dbReference type="EMBL" id="BMAV01003356">
    <property type="protein sequence ID" value="GFY42862.1"/>
    <property type="molecule type" value="Genomic_DNA"/>
</dbReference>